<evidence type="ECO:0000313" key="2">
    <source>
        <dbReference type="EMBL" id="GAQ91945.1"/>
    </source>
</evidence>
<feature type="compositionally biased region" description="Gly residues" evidence="1">
    <location>
        <begin position="60"/>
        <end position="69"/>
    </location>
</feature>
<dbReference type="OrthoDB" id="28397at2759"/>
<accession>A0A1Y1IM25</accession>
<proteinExistence type="predicted"/>
<dbReference type="GO" id="GO:0016301">
    <property type="term" value="F:kinase activity"/>
    <property type="evidence" value="ECO:0007669"/>
    <property type="project" value="UniProtKB-KW"/>
</dbReference>
<feature type="compositionally biased region" description="Low complexity" evidence="1">
    <location>
        <begin position="40"/>
        <end position="59"/>
    </location>
</feature>
<dbReference type="AlphaFoldDB" id="A0A1Y1IM25"/>
<dbReference type="Proteomes" id="UP000054558">
    <property type="component" value="Unassembled WGS sequence"/>
</dbReference>
<protein>
    <submittedName>
        <fullName evidence="2">Cdc2-related protein kinase</fullName>
    </submittedName>
</protein>
<name>A0A1Y1IM25_KLENI</name>
<feature type="region of interest" description="Disordered" evidence="1">
    <location>
        <begin position="1"/>
        <end position="107"/>
    </location>
</feature>
<dbReference type="EMBL" id="DF237837">
    <property type="protein sequence ID" value="GAQ91945.1"/>
    <property type="molecule type" value="Genomic_DNA"/>
</dbReference>
<keyword evidence="2" id="KW-0808">Transferase</keyword>
<reference evidence="2 3" key="1">
    <citation type="journal article" date="2014" name="Nat. Commun.">
        <title>Klebsormidium flaccidum genome reveals primary factors for plant terrestrial adaptation.</title>
        <authorList>
            <person name="Hori K."/>
            <person name="Maruyama F."/>
            <person name="Fujisawa T."/>
            <person name="Togashi T."/>
            <person name="Yamamoto N."/>
            <person name="Seo M."/>
            <person name="Sato S."/>
            <person name="Yamada T."/>
            <person name="Mori H."/>
            <person name="Tajima N."/>
            <person name="Moriyama T."/>
            <person name="Ikeuchi M."/>
            <person name="Watanabe M."/>
            <person name="Wada H."/>
            <person name="Kobayashi K."/>
            <person name="Saito M."/>
            <person name="Masuda T."/>
            <person name="Sasaki-Sekimoto Y."/>
            <person name="Mashiguchi K."/>
            <person name="Awai K."/>
            <person name="Shimojima M."/>
            <person name="Masuda S."/>
            <person name="Iwai M."/>
            <person name="Nobusawa T."/>
            <person name="Narise T."/>
            <person name="Kondo S."/>
            <person name="Saito H."/>
            <person name="Sato R."/>
            <person name="Murakawa M."/>
            <person name="Ihara Y."/>
            <person name="Oshima-Yamada Y."/>
            <person name="Ohtaka K."/>
            <person name="Satoh M."/>
            <person name="Sonobe K."/>
            <person name="Ishii M."/>
            <person name="Ohtani R."/>
            <person name="Kanamori-Sato M."/>
            <person name="Honoki R."/>
            <person name="Miyazaki D."/>
            <person name="Mochizuki H."/>
            <person name="Umetsu J."/>
            <person name="Higashi K."/>
            <person name="Shibata D."/>
            <person name="Kamiya Y."/>
            <person name="Sato N."/>
            <person name="Nakamura Y."/>
            <person name="Tabata S."/>
            <person name="Ida S."/>
            <person name="Kurokawa K."/>
            <person name="Ohta H."/>
        </authorList>
    </citation>
    <scope>NUCLEOTIDE SEQUENCE [LARGE SCALE GENOMIC DNA]</scope>
    <source>
        <strain evidence="2 3">NIES-2285</strain>
    </source>
</reference>
<feature type="non-terminal residue" evidence="2">
    <location>
        <position position="107"/>
    </location>
</feature>
<keyword evidence="2" id="KW-0418">Kinase</keyword>
<gene>
    <name evidence="2" type="ORF">KFL_008880010</name>
</gene>
<evidence type="ECO:0000256" key="1">
    <source>
        <dbReference type="SAM" id="MobiDB-lite"/>
    </source>
</evidence>
<feature type="compositionally biased region" description="Basic and acidic residues" evidence="1">
    <location>
        <begin position="10"/>
        <end position="22"/>
    </location>
</feature>
<evidence type="ECO:0000313" key="3">
    <source>
        <dbReference type="Proteomes" id="UP000054558"/>
    </source>
</evidence>
<organism evidence="2 3">
    <name type="scientific">Klebsormidium nitens</name>
    <name type="common">Green alga</name>
    <name type="synonym">Ulothrix nitens</name>
    <dbReference type="NCBI Taxonomy" id="105231"/>
    <lineage>
        <taxon>Eukaryota</taxon>
        <taxon>Viridiplantae</taxon>
        <taxon>Streptophyta</taxon>
        <taxon>Klebsormidiophyceae</taxon>
        <taxon>Klebsormidiales</taxon>
        <taxon>Klebsormidiaceae</taxon>
        <taxon>Klebsormidium</taxon>
    </lineage>
</organism>
<sequence>MGSCCSKRRERGDGYQERELKVRPPRRARKAGADTQHVLSGSARSESSGRASARSQKPGSGSGLNGRPGGAASFSSHHEYGAAGGKPRLGRGARGRWPGSEAGRDVR</sequence>
<keyword evidence="3" id="KW-1185">Reference proteome</keyword>